<reference evidence="2" key="1">
    <citation type="submission" date="2022-05" db="EMBL/GenBank/DDBJ databases">
        <title>Halomonas geminus sp. nov. and Halomonas llamarensis sp. nov. isolated from high-altitude salars of the Atacama Desert.</title>
        <authorList>
            <person name="Hintersatz C."/>
            <person name="Rojas L.A."/>
            <person name="Wei T.-S."/>
            <person name="Kutschke S."/>
            <person name="Lehmann F."/>
            <person name="Jain R."/>
            <person name="Pollmann K."/>
        </authorList>
    </citation>
    <scope>NUCLEOTIDE SEQUENCE</scope>
    <source>
        <strain evidence="2">ATCH28</strain>
    </source>
</reference>
<gene>
    <name evidence="2" type="ORF">M8009_06465</name>
</gene>
<feature type="signal peptide" evidence="1">
    <location>
        <begin position="1"/>
        <end position="25"/>
    </location>
</feature>
<accession>A0ABT0SZQ8</accession>
<dbReference type="InterPro" id="IPR025737">
    <property type="entry name" value="FApF"/>
</dbReference>
<feature type="chain" id="PRO_5045563209" evidence="1">
    <location>
        <begin position="26"/>
        <end position="367"/>
    </location>
</feature>
<comment type="caution">
    <text evidence="2">The sequence shown here is derived from an EMBL/GenBank/DDBJ whole genome shotgun (WGS) entry which is preliminary data.</text>
</comment>
<keyword evidence="3" id="KW-1185">Reference proteome</keyword>
<dbReference type="Pfam" id="PF13557">
    <property type="entry name" value="Phenol_MetA_deg"/>
    <property type="match status" value="1"/>
</dbReference>
<keyword evidence="1" id="KW-0732">Signal</keyword>
<dbReference type="EMBL" id="JAMJPK010000002">
    <property type="protein sequence ID" value="MCL7939944.1"/>
    <property type="molecule type" value="Genomic_DNA"/>
</dbReference>
<dbReference type="PROSITE" id="PS51257">
    <property type="entry name" value="PROKAR_LIPOPROTEIN"/>
    <property type="match status" value="1"/>
</dbReference>
<proteinExistence type="predicted"/>
<evidence type="ECO:0000313" key="3">
    <source>
        <dbReference type="Proteomes" id="UP001165369"/>
    </source>
</evidence>
<dbReference type="RefSeq" id="WP_250059998.1">
    <property type="nucleotide sequence ID" value="NZ_JAMJPK010000002.1"/>
</dbReference>
<sequence>MTPRGTSILYTAGLVSLIGCAPALAQEAAQTAQIQPVGQEPEQQEVQPEVQALAEYGGVLTPKGRLVLEPEFQYSHESINRMTFEGVSVLSTLLIGVFTAQDVDRDNYTASLTGRLGFTDRLELEMKVPYVYRDESERVNVPIEDSEDNVFTLDRELSNNALGDIELGAHYQFNRGLDGMPYFIGNLRYKSTTGEGPFDVSRDSAGNPLELSTGTGFHSIEPSITMLLPSAPAVYFANLGYVFHLKDSVNQRLTDDNDQDLFIGDVDPGDAVRLSFGMAYSINPRTSFTLGYKNDFIGKTETEYVNNNTGSITRVSSNTLNVGSLLLGWSYQLNQDVAVNLGLELGITDDAPDTTLTLRMPIGMDAF</sequence>
<protein>
    <submittedName>
        <fullName evidence="2">Transporter</fullName>
    </submittedName>
</protein>
<dbReference type="Proteomes" id="UP001165369">
    <property type="component" value="Unassembled WGS sequence"/>
</dbReference>
<name>A0ABT0SZQ8_9GAMM</name>
<evidence type="ECO:0000313" key="2">
    <source>
        <dbReference type="EMBL" id="MCL7939944.1"/>
    </source>
</evidence>
<evidence type="ECO:0000256" key="1">
    <source>
        <dbReference type="SAM" id="SignalP"/>
    </source>
</evidence>
<organism evidence="2 3">
    <name type="scientific">Halomonas gemina</name>
    <dbReference type="NCBI Taxonomy" id="2945105"/>
    <lineage>
        <taxon>Bacteria</taxon>
        <taxon>Pseudomonadati</taxon>
        <taxon>Pseudomonadota</taxon>
        <taxon>Gammaproteobacteria</taxon>
        <taxon>Oceanospirillales</taxon>
        <taxon>Halomonadaceae</taxon>
        <taxon>Halomonas</taxon>
    </lineage>
</organism>